<dbReference type="Proteomes" id="UP000813824">
    <property type="component" value="Unassembled WGS sequence"/>
</dbReference>
<reference evidence="8" key="1">
    <citation type="journal article" date="2021" name="New Phytol.">
        <title>Evolutionary innovations through gain and loss of genes in the ectomycorrhizal Boletales.</title>
        <authorList>
            <person name="Wu G."/>
            <person name="Miyauchi S."/>
            <person name="Morin E."/>
            <person name="Kuo A."/>
            <person name="Drula E."/>
            <person name="Varga T."/>
            <person name="Kohler A."/>
            <person name="Feng B."/>
            <person name="Cao Y."/>
            <person name="Lipzen A."/>
            <person name="Daum C."/>
            <person name="Hundley H."/>
            <person name="Pangilinan J."/>
            <person name="Johnson J."/>
            <person name="Barry K."/>
            <person name="LaButti K."/>
            <person name="Ng V."/>
            <person name="Ahrendt S."/>
            <person name="Min B."/>
            <person name="Choi I.G."/>
            <person name="Park H."/>
            <person name="Plett J.M."/>
            <person name="Magnuson J."/>
            <person name="Spatafora J.W."/>
            <person name="Nagy L.G."/>
            <person name="Henrissat B."/>
            <person name="Grigoriev I.V."/>
            <person name="Yang Z.L."/>
            <person name="Xu J."/>
            <person name="Martin F.M."/>
        </authorList>
    </citation>
    <scope>NUCLEOTIDE SEQUENCE</scope>
    <source>
        <strain evidence="8">KKN 215</strain>
    </source>
</reference>
<keyword evidence="6" id="KW-0175">Coiled coil</keyword>
<feature type="compositionally biased region" description="Basic and acidic residues" evidence="7">
    <location>
        <begin position="294"/>
        <end position="305"/>
    </location>
</feature>
<keyword evidence="9" id="KW-1185">Reference proteome</keyword>
<evidence type="ECO:0000256" key="2">
    <source>
        <dbReference type="ARBA" id="ARBA00018339"/>
    </source>
</evidence>
<protein>
    <recommendedName>
        <fullName evidence="2 5">Ribosome biogenesis protein NOP53</fullName>
    </recommendedName>
</protein>
<dbReference type="GO" id="GO:0005730">
    <property type="term" value="C:nucleolus"/>
    <property type="evidence" value="ECO:0007669"/>
    <property type="project" value="UniProtKB-SubCell"/>
</dbReference>
<feature type="compositionally biased region" description="Low complexity" evidence="7">
    <location>
        <begin position="1"/>
        <end position="15"/>
    </location>
</feature>
<dbReference type="GO" id="GO:0006364">
    <property type="term" value="P:rRNA processing"/>
    <property type="evidence" value="ECO:0007669"/>
    <property type="project" value="TreeGrafter"/>
</dbReference>
<sequence>MSSKASTSSKSIKSSIGAPSQRTQPSRKGKRAWRKNVDLDQVEESLEQMRTEERVIGTVLHKTTNDELFQVDVKGDDQVRKRLPKFSTSNLTATKILQQRSAVPAVFSRPQSSTSSLKRKKITHEEKDRLLRIGKKMRKGPFNSVVDPTEFGAGSALLEVSEAAKTSGSYDVWAAPKVEAVEEVVGNAPGKTLEVKAPNTPHPRTSIALSAVPAPHEGTSYNPPAESHESLLRQAYEKEAQRIKEAEQQKELKEKIIEARRLANEDDGQLGAPGMKVDLPTGDAVPEESDEGEERLAKKLPERKTKKERLKAAKRRAEKRALAEKLAQKRLLTSVTSAKSLRKSLIRTTAQRERELLERRRKAEEEKIKNGLAGQKLGRHVVPEGNIDVQLGEDLSESFRGLKPEGNLFRDRFLNMQQRALIEPRVPVIPKKGKAKIKEYEKHPYKKFDREQQ</sequence>
<evidence type="ECO:0000256" key="7">
    <source>
        <dbReference type="SAM" id="MobiDB-lite"/>
    </source>
</evidence>
<feature type="region of interest" description="Disordered" evidence="7">
    <location>
        <begin position="266"/>
        <end position="306"/>
    </location>
</feature>
<evidence type="ECO:0000256" key="3">
    <source>
        <dbReference type="ARBA" id="ARBA00022517"/>
    </source>
</evidence>
<evidence type="ECO:0000256" key="6">
    <source>
        <dbReference type="SAM" id="Coils"/>
    </source>
</evidence>
<dbReference type="OrthoDB" id="5072at2759"/>
<comment type="caution">
    <text evidence="8">The sequence shown here is derived from an EMBL/GenBank/DDBJ whole genome shotgun (WGS) entry which is preliminary data.</text>
</comment>
<dbReference type="PANTHER" id="PTHR14211">
    <property type="entry name" value="GLIOMA SUPPRESSOR CANDIDATE REGION GENE 2"/>
    <property type="match status" value="1"/>
</dbReference>
<keyword evidence="4 5" id="KW-0539">Nucleus</keyword>
<keyword evidence="3 5" id="KW-0690">Ribosome biogenesis</keyword>
<dbReference type="EMBL" id="JAEVFJ010000011">
    <property type="protein sequence ID" value="KAH8101723.1"/>
    <property type="molecule type" value="Genomic_DNA"/>
</dbReference>
<dbReference type="Pfam" id="PF07767">
    <property type="entry name" value="Nop53"/>
    <property type="match status" value="1"/>
</dbReference>
<dbReference type="GO" id="GO:0000027">
    <property type="term" value="P:ribosomal large subunit assembly"/>
    <property type="evidence" value="ECO:0007669"/>
    <property type="project" value="UniProtKB-UniRule"/>
</dbReference>
<comment type="function">
    <text evidence="5">May play a role in ribosome biogenesis.</text>
</comment>
<feature type="coiled-coil region" evidence="6">
    <location>
        <begin position="229"/>
        <end position="265"/>
    </location>
</feature>
<gene>
    <name evidence="8" type="ORF">BXZ70DRAFT_931662</name>
</gene>
<proteinExistence type="inferred from homology"/>
<evidence type="ECO:0000313" key="8">
    <source>
        <dbReference type="EMBL" id="KAH8101723.1"/>
    </source>
</evidence>
<comment type="similarity">
    <text evidence="1 5">Belongs to the NOP53 family.</text>
</comment>
<dbReference type="GO" id="GO:0005654">
    <property type="term" value="C:nucleoplasm"/>
    <property type="evidence" value="ECO:0007669"/>
    <property type="project" value="UniProtKB-SubCell"/>
</dbReference>
<organism evidence="8 9">
    <name type="scientific">Cristinia sonorae</name>
    <dbReference type="NCBI Taxonomy" id="1940300"/>
    <lineage>
        <taxon>Eukaryota</taxon>
        <taxon>Fungi</taxon>
        <taxon>Dikarya</taxon>
        <taxon>Basidiomycota</taxon>
        <taxon>Agaricomycotina</taxon>
        <taxon>Agaricomycetes</taxon>
        <taxon>Agaricomycetidae</taxon>
        <taxon>Agaricales</taxon>
        <taxon>Pleurotineae</taxon>
        <taxon>Stephanosporaceae</taxon>
        <taxon>Cristinia</taxon>
    </lineage>
</organism>
<evidence type="ECO:0000256" key="4">
    <source>
        <dbReference type="ARBA" id="ARBA00023242"/>
    </source>
</evidence>
<accession>A0A8K0USM1</accession>
<dbReference type="InterPro" id="IPR011687">
    <property type="entry name" value="Nop53/GLTSCR2"/>
</dbReference>
<feature type="compositionally biased region" description="Basic residues" evidence="7">
    <location>
        <begin position="25"/>
        <end position="34"/>
    </location>
</feature>
<feature type="region of interest" description="Disordered" evidence="7">
    <location>
        <begin position="1"/>
        <end position="36"/>
    </location>
</feature>
<name>A0A8K0USM1_9AGAR</name>
<comment type="subcellular location">
    <subcellularLocation>
        <location evidence="5">Nucleus</location>
        <location evidence="5">Nucleolus</location>
    </subcellularLocation>
    <subcellularLocation>
        <location evidence="5">Nucleus</location>
        <location evidence="5">Nucleoplasm</location>
    </subcellularLocation>
</comment>
<dbReference type="GO" id="GO:0008097">
    <property type="term" value="F:5S rRNA binding"/>
    <property type="evidence" value="ECO:0007669"/>
    <property type="project" value="TreeGrafter"/>
</dbReference>
<dbReference type="PANTHER" id="PTHR14211:SF7">
    <property type="entry name" value="RIBOSOME BIOGENESIS PROTEIN NOP53"/>
    <property type="match status" value="1"/>
</dbReference>
<evidence type="ECO:0000313" key="9">
    <source>
        <dbReference type="Proteomes" id="UP000813824"/>
    </source>
</evidence>
<dbReference type="PIRSF" id="PIRSF017302">
    <property type="entry name" value="Gltscr2"/>
    <property type="match status" value="1"/>
</dbReference>
<dbReference type="AlphaFoldDB" id="A0A8K0USM1"/>
<evidence type="ECO:0000256" key="1">
    <source>
        <dbReference type="ARBA" id="ARBA00008838"/>
    </source>
</evidence>
<evidence type="ECO:0000256" key="5">
    <source>
        <dbReference type="PIRNR" id="PIRNR017302"/>
    </source>
</evidence>